<evidence type="ECO:0000313" key="3">
    <source>
        <dbReference type="Proteomes" id="UP001605036"/>
    </source>
</evidence>
<proteinExistence type="predicted"/>
<evidence type="ECO:0000256" key="1">
    <source>
        <dbReference type="SAM" id="MobiDB-lite"/>
    </source>
</evidence>
<name>A0ABD1Y7M0_9MARC</name>
<reference evidence="2 3" key="1">
    <citation type="submission" date="2024-09" db="EMBL/GenBank/DDBJ databases">
        <title>Chromosome-scale assembly of Riccia fluitans.</title>
        <authorList>
            <person name="Paukszto L."/>
            <person name="Sawicki J."/>
            <person name="Karawczyk K."/>
            <person name="Piernik-Szablinska J."/>
            <person name="Szczecinska M."/>
            <person name="Mazdziarz M."/>
        </authorList>
    </citation>
    <scope>NUCLEOTIDE SEQUENCE [LARGE SCALE GENOMIC DNA]</scope>
    <source>
        <strain evidence="2">Rf_01</strain>
        <tissue evidence="2">Aerial parts of the thallus</tissue>
    </source>
</reference>
<protein>
    <submittedName>
        <fullName evidence="2">Uncharacterized protein</fullName>
    </submittedName>
</protein>
<feature type="region of interest" description="Disordered" evidence="1">
    <location>
        <begin position="73"/>
        <end position="93"/>
    </location>
</feature>
<evidence type="ECO:0000313" key="2">
    <source>
        <dbReference type="EMBL" id="KAL2622753.1"/>
    </source>
</evidence>
<keyword evidence="3" id="KW-1185">Reference proteome</keyword>
<organism evidence="2 3">
    <name type="scientific">Riccia fluitans</name>
    <dbReference type="NCBI Taxonomy" id="41844"/>
    <lineage>
        <taxon>Eukaryota</taxon>
        <taxon>Viridiplantae</taxon>
        <taxon>Streptophyta</taxon>
        <taxon>Embryophyta</taxon>
        <taxon>Marchantiophyta</taxon>
        <taxon>Marchantiopsida</taxon>
        <taxon>Marchantiidae</taxon>
        <taxon>Marchantiales</taxon>
        <taxon>Ricciaceae</taxon>
        <taxon>Riccia</taxon>
    </lineage>
</organism>
<gene>
    <name evidence="2" type="ORF">R1flu_002958</name>
</gene>
<feature type="compositionally biased region" description="Basic residues" evidence="1">
    <location>
        <begin position="82"/>
        <end position="93"/>
    </location>
</feature>
<accession>A0ABD1Y7M0</accession>
<sequence length="93" mass="10199">MTTSETNLVMWSYHGYTSISHWNSDVKRLFARIIQGWVTSWARRPEGTTVVGHGALSAAALWAERAGGVDGRPAAGSYHPMGGHRPKTPFKAF</sequence>
<comment type="caution">
    <text evidence="2">The sequence shown here is derived from an EMBL/GenBank/DDBJ whole genome shotgun (WGS) entry which is preliminary data.</text>
</comment>
<dbReference type="AlphaFoldDB" id="A0ABD1Y7M0"/>
<dbReference type="EMBL" id="JBHFFA010000006">
    <property type="protein sequence ID" value="KAL2622753.1"/>
    <property type="molecule type" value="Genomic_DNA"/>
</dbReference>
<dbReference type="Proteomes" id="UP001605036">
    <property type="component" value="Unassembled WGS sequence"/>
</dbReference>